<protein>
    <submittedName>
        <fullName evidence="2">Ankyrin repeat and FYVE domain-containing protein 1</fullName>
    </submittedName>
</protein>
<dbReference type="SUPFAM" id="SSF48403">
    <property type="entry name" value="Ankyrin repeat"/>
    <property type="match status" value="1"/>
</dbReference>
<feature type="repeat" description="ANK" evidence="1">
    <location>
        <begin position="163"/>
        <end position="195"/>
    </location>
</feature>
<evidence type="ECO:0000313" key="2">
    <source>
        <dbReference type="EMBL" id="KAJ1365229.1"/>
    </source>
</evidence>
<accession>A0AAD5QWY8</accession>
<dbReference type="PANTHER" id="PTHR24133">
    <property type="entry name" value="ANKYRIN DOMAIN-CONTAINING"/>
    <property type="match status" value="1"/>
</dbReference>
<feature type="repeat" description="ANK" evidence="1">
    <location>
        <begin position="368"/>
        <end position="400"/>
    </location>
</feature>
<keyword evidence="1" id="KW-0040">ANK repeat</keyword>
<dbReference type="Gene3D" id="1.25.40.20">
    <property type="entry name" value="Ankyrin repeat-containing domain"/>
    <property type="match status" value="2"/>
</dbReference>
<proteinExistence type="predicted"/>
<dbReference type="Pfam" id="PF12796">
    <property type="entry name" value="Ank_2"/>
    <property type="match status" value="2"/>
</dbReference>
<dbReference type="Proteomes" id="UP001196413">
    <property type="component" value="Unassembled WGS sequence"/>
</dbReference>
<feature type="repeat" description="ANK" evidence="1">
    <location>
        <begin position="335"/>
        <end position="367"/>
    </location>
</feature>
<gene>
    <name evidence="2" type="primary">ANKFY1</name>
    <name evidence="2" type="ORF">KIN20_025468</name>
</gene>
<organism evidence="2 3">
    <name type="scientific">Parelaphostrongylus tenuis</name>
    <name type="common">Meningeal worm</name>
    <dbReference type="NCBI Taxonomy" id="148309"/>
    <lineage>
        <taxon>Eukaryota</taxon>
        <taxon>Metazoa</taxon>
        <taxon>Ecdysozoa</taxon>
        <taxon>Nematoda</taxon>
        <taxon>Chromadorea</taxon>
        <taxon>Rhabditida</taxon>
        <taxon>Rhabditina</taxon>
        <taxon>Rhabditomorpha</taxon>
        <taxon>Strongyloidea</taxon>
        <taxon>Metastrongylidae</taxon>
        <taxon>Parelaphostrongylus</taxon>
    </lineage>
</organism>
<keyword evidence="3" id="KW-1185">Reference proteome</keyword>
<name>A0AAD5QWY8_PARTN</name>
<dbReference type="EMBL" id="JAHQIW010005198">
    <property type="protein sequence ID" value="KAJ1365229.1"/>
    <property type="molecule type" value="Genomic_DNA"/>
</dbReference>
<dbReference type="AlphaFoldDB" id="A0AAD5QWY8"/>
<comment type="caution">
    <text evidence="2">The sequence shown here is derived from an EMBL/GenBank/DDBJ whole genome shotgun (WGS) entry which is preliminary data.</text>
</comment>
<dbReference type="InterPro" id="IPR002110">
    <property type="entry name" value="Ankyrin_rpt"/>
</dbReference>
<dbReference type="PANTHER" id="PTHR24133:SF40">
    <property type="entry name" value="ANKYRIN REPEAT DOMAIN 44"/>
    <property type="match status" value="1"/>
</dbReference>
<evidence type="ECO:0000256" key="1">
    <source>
        <dbReference type="PROSITE-ProRule" id="PRU00023"/>
    </source>
</evidence>
<dbReference type="PROSITE" id="PS50088">
    <property type="entry name" value="ANK_REPEAT"/>
    <property type="match status" value="3"/>
</dbReference>
<sequence>MFKTLRDFVSNPNPESIISAARTVVSELTSRSDRHHEYKGEKLSPSRYGKMLKLDNLKHISCHSESVGGTTVFHSVYMADPQSLAKDSDEKSIRVLCSKLDPLLAAVDEEPLRDVCISNLMTVVCREPTWETAHYAAACGFLDFLRTALEKDAHVVLGFATREGEFPVHIAAKSNQLEVVRLLLEYGADLCQKDAMGRTVIHWAAASSPSTLKELSSEALFIKAMEIQDEYGMVPLAVAIHEANFESTKILMACLCSTTSLRKEAPPLLSVLCGMKYSEGLINCIELVTTISPLLVEQVDKNGRCVLHLQLDKKVLMEVLKHSFESININAKDASGQTPLHMATSRGDIGGALALLSYGADVNAVDNENCTAVMRAVQIGNIELIKLLLLFDADLSAVNGQGQSVYDIVKTSKRSTVGLSTGGFHQVSKK</sequence>
<evidence type="ECO:0000313" key="3">
    <source>
        <dbReference type="Proteomes" id="UP001196413"/>
    </source>
</evidence>
<dbReference type="SMART" id="SM00248">
    <property type="entry name" value="ANK"/>
    <property type="match status" value="5"/>
</dbReference>
<reference evidence="2" key="1">
    <citation type="submission" date="2021-06" db="EMBL/GenBank/DDBJ databases">
        <title>Parelaphostrongylus tenuis whole genome reference sequence.</title>
        <authorList>
            <person name="Garwood T.J."/>
            <person name="Larsen P.A."/>
            <person name="Fountain-Jones N.M."/>
            <person name="Garbe J.R."/>
            <person name="Macchietto M.G."/>
            <person name="Kania S.A."/>
            <person name="Gerhold R.W."/>
            <person name="Richards J.E."/>
            <person name="Wolf T.M."/>
        </authorList>
    </citation>
    <scope>NUCLEOTIDE SEQUENCE</scope>
    <source>
        <strain evidence="2">MNPRO001-30</strain>
        <tissue evidence="2">Meninges</tissue>
    </source>
</reference>
<dbReference type="PROSITE" id="PS50297">
    <property type="entry name" value="ANK_REP_REGION"/>
    <property type="match status" value="2"/>
</dbReference>
<dbReference type="InterPro" id="IPR052391">
    <property type="entry name" value="E3_Ligase-Neurotoxin"/>
</dbReference>
<dbReference type="InterPro" id="IPR036770">
    <property type="entry name" value="Ankyrin_rpt-contain_sf"/>
</dbReference>